<dbReference type="Pfam" id="PF10503">
    <property type="entry name" value="Esterase_PHB"/>
    <property type="match status" value="1"/>
</dbReference>
<dbReference type="NCBIfam" id="TIGR01840">
    <property type="entry name" value="esterase_phb"/>
    <property type="match status" value="1"/>
</dbReference>
<dbReference type="SUPFAM" id="SSF53474">
    <property type="entry name" value="alpha/beta-Hydrolases"/>
    <property type="match status" value="1"/>
</dbReference>
<dbReference type="PANTHER" id="PTHR43037">
    <property type="entry name" value="UNNAMED PRODUCT-RELATED"/>
    <property type="match status" value="1"/>
</dbReference>
<dbReference type="Proteomes" id="UP001596457">
    <property type="component" value="Unassembled WGS sequence"/>
</dbReference>
<dbReference type="PANTHER" id="PTHR43037:SF1">
    <property type="entry name" value="BLL1128 PROTEIN"/>
    <property type="match status" value="1"/>
</dbReference>
<proteinExistence type="predicted"/>
<protein>
    <submittedName>
        <fullName evidence="3">Alpha/beta hydrolase family esterase</fullName>
    </submittedName>
</protein>
<comment type="caution">
    <text evidence="3">The sequence shown here is derived from an EMBL/GenBank/DDBJ whole genome shotgun (WGS) entry which is preliminary data.</text>
</comment>
<keyword evidence="1" id="KW-0732">Signal</keyword>
<evidence type="ECO:0000256" key="1">
    <source>
        <dbReference type="ARBA" id="ARBA00022729"/>
    </source>
</evidence>
<dbReference type="InterPro" id="IPR029058">
    <property type="entry name" value="AB_hydrolase_fold"/>
</dbReference>
<dbReference type="GO" id="GO:0016787">
    <property type="term" value="F:hydrolase activity"/>
    <property type="evidence" value="ECO:0007669"/>
    <property type="project" value="UniProtKB-KW"/>
</dbReference>
<accession>A0ABW2SC62</accession>
<reference evidence="4" key="1">
    <citation type="journal article" date="2019" name="Int. J. Syst. Evol. Microbiol.">
        <title>The Global Catalogue of Microorganisms (GCM) 10K type strain sequencing project: providing services to taxonomists for standard genome sequencing and annotation.</title>
        <authorList>
            <consortium name="The Broad Institute Genomics Platform"/>
            <consortium name="The Broad Institute Genome Sequencing Center for Infectious Disease"/>
            <person name="Wu L."/>
            <person name="Ma J."/>
        </authorList>
    </citation>
    <scope>NUCLEOTIDE SEQUENCE [LARGE SCALE GENOMIC DNA]</scope>
    <source>
        <strain evidence="4">CCUG 53903</strain>
    </source>
</reference>
<evidence type="ECO:0000313" key="4">
    <source>
        <dbReference type="Proteomes" id="UP001596457"/>
    </source>
</evidence>
<evidence type="ECO:0000256" key="2">
    <source>
        <dbReference type="ARBA" id="ARBA00022801"/>
    </source>
</evidence>
<dbReference type="EMBL" id="JBHTBZ010000029">
    <property type="protein sequence ID" value="MFC7461065.1"/>
    <property type="molecule type" value="Genomic_DNA"/>
</dbReference>
<name>A0ABW2SC62_9BURK</name>
<keyword evidence="2 3" id="KW-0378">Hydrolase</keyword>
<sequence>MQRSLKAFTAPAVRAGRQATQRALAAGVRKLRPPAGAGLWWPGLAVGARGTRRYMLFRPSALPAGQRVPLLVMLHGCGQDASSFAQSTRMNALAARQGCVVLYPEQDRLANLQGCWNWFDTDSGRAQVEAELILKAMDMACALCPVDPTRVAVVGFSAGASMAALLATRHPERFGAVVMHSGVPPGSAHSSASALAAMRGRHAPAPTAGPHIWPPLLVIHGDADGVVSPRNAMAAARLWADAGGARALPPRTQQRGKRYPMDVTDHRRGRRLVVQTVAVRRLGHAWSGGAAGQPFSDAQGPDATRLTWAFVSKAWAQGLP</sequence>
<organism evidence="3 4">
    <name type="scientific">Hydrogenophaga defluvii</name>
    <dbReference type="NCBI Taxonomy" id="249410"/>
    <lineage>
        <taxon>Bacteria</taxon>
        <taxon>Pseudomonadati</taxon>
        <taxon>Pseudomonadota</taxon>
        <taxon>Betaproteobacteria</taxon>
        <taxon>Burkholderiales</taxon>
        <taxon>Comamonadaceae</taxon>
        <taxon>Hydrogenophaga</taxon>
    </lineage>
</organism>
<evidence type="ECO:0000313" key="3">
    <source>
        <dbReference type="EMBL" id="MFC7461065.1"/>
    </source>
</evidence>
<dbReference type="InterPro" id="IPR050955">
    <property type="entry name" value="Plant_Biomass_Hydrol_Est"/>
</dbReference>
<dbReference type="Gene3D" id="3.40.50.1820">
    <property type="entry name" value="alpha/beta hydrolase"/>
    <property type="match status" value="1"/>
</dbReference>
<keyword evidence="4" id="KW-1185">Reference proteome</keyword>
<dbReference type="InterPro" id="IPR010126">
    <property type="entry name" value="Esterase_phb"/>
</dbReference>
<gene>
    <name evidence="3" type="ORF">ACFQU0_11595</name>
</gene>